<dbReference type="KEGG" id="abaw:D5400_01425"/>
<feature type="region of interest" description="Disordered" evidence="1">
    <location>
        <begin position="57"/>
        <end position="82"/>
    </location>
</feature>
<evidence type="ECO:0000313" key="3">
    <source>
        <dbReference type="Proteomes" id="UP000268192"/>
    </source>
</evidence>
<evidence type="ECO:0000313" key="2">
    <source>
        <dbReference type="EMBL" id="AZN70105.1"/>
    </source>
</evidence>
<evidence type="ECO:0000256" key="1">
    <source>
        <dbReference type="SAM" id="MobiDB-lite"/>
    </source>
</evidence>
<name>A0A3S9AZN0_9HYPH</name>
<dbReference type="Pfam" id="PF07704">
    <property type="entry name" value="PSK_trans_fac"/>
    <property type="match status" value="1"/>
</dbReference>
<keyword evidence="3" id="KW-1185">Reference proteome</keyword>
<organism evidence="2 3">
    <name type="scientific">Georhizobium profundi</name>
    <dbReference type="NCBI Taxonomy" id="2341112"/>
    <lineage>
        <taxon>Bacteria</taxon>
        <taxon>Pseudomonadati</taxon>
        <taxon>Pseudomonadota</taxon>
        <taxon>Alphaproteobacteria</taxon>
        <taxon>Hyphomicrobiales</taxon>
        <taxon>Rhizobiaceae</taxon>
        <taxon>Georhizobium</taxon>
    </lineage>
</organism>
<dbReference type="InterPro" id="IPR011660">
    <property type="entry name" value="VapB-like"/>
</dbReference>
<sequence length="82" mass="9293">MGLNIKNEKVERLARQLSVQTGETLTGAIEKALEERLARLKEKTEVQVRLQRIREVTRNLPPPPPGFTSDHSDLYDEDGLPV</sequence>
<proteinExistence type="predicted"/>
<dbReference type="EMBL" id="CP032509">
    <property type="protein sequence ID" value="AZN70105.1"/>
    <property type="molecule type" value="Genomic_DNA"/>
</dbReference>
<protein>
    <recommendedName>
        <fullName evidence="4">Protein transcription factor</fullName>
    </recommendedName>
</protein>
<reference evidence="2 3" key="1">
    <citation type="submission" date="2018-09" db="EMBL/GenBank/DDBJ databases">
        <title>Marinorhizobium profundi gen. nov., sp. nov., isolated from a deep-sea sediment sample from the New Britain Trench and proposal of Marinorhizobiaceae fam. nov. in the order Rhizobiales of the class Alphaproteobacteria.</title>
        <authorList>
            <person name="Cao J."/>
        </authorList>
    </citation>
    <scope>NUCLEOTIDE SEQUENCE [LARGE SCALE GENOMIC DNA]</scope>
    <source>
        <strain evidence="2 3">WS11</strain>
    </source>
</reference>
<evidence type="ECO:0008006" key="4">
    <source>
        <dbReference type="Google" id="ProtNLM"/>
    </source>
</evidence>
<gene>
    <name evidence="2" type="ORF">D5400_01425</name>
</gene>
<dbReference type="Proteomes" id="UP000268192">
    <property type="component" value="Chromosome"/>
</dbReference>
<dbReference type="OrthoDB" id="7998884at2"/>
<dbReference type="AlphaFoldDB" id="A0A3S9AZN0"/>
<accession>A0A3S9AZN0</accession>